<dbReference type="AlphaFoldDB" id="A0A0F9IGC0"/>
<gene>
    <name evidence="1" type="ORF">LCGC14_1661630</name>
</gene>
<comment type="caution">
    <text evidence="1">The sequence shown here is derived from an EMBL/GenBank/DDBJ whole genome shotgun (WGS) entry which is preliminary data.</text>
</comment>
<accession>A0A0F9IGC0</accession>
<sequence>MGFLDLIPPDMFLQNLEISAFIFNHSEIRLSELHSKFKIERIRLKNKIKDMVKLKLITVKKIVVENDLKITATTTLGIFFKAFFEKINTEKTYERKVNNEVNRKKHRRNKFDNILLKATPKLVEFVETTNFLVRSTENQLMKKGYI</sequence>
<proteinExistence type="predicted"/>
<protein>
    <submittedName>
        <fullName evidence="1">Uncharacterized protein</fullName>
    </submittedName>
</protein>
<evidence type="ECO:0000313" key="1">
    <source>
        <dbReference type="EMBL" id="KKM18844.1"/>
    </source>
</evidence>
<organism evidence="1">
    <name type="scientific">marine sediment metagenome</name>
    <dbReference type="NCBI Taxonomy" id="412755"/>
    <lineage>
        <taxon>unclassified sequences</taxon>
        <taxon>metagenomes</taxon>
        <taxon>ecological metagenomes</taxon>
    </lineage>
</organism>
<dbReference type="EMBL" id="LAZR01014132">
    <property type="protein sequence ID" value="KKM18844.1"/>
    <property type="molecule type" value="Genomic_DNA"/>
</dbReference>
<reference evidence="1" key="1">
    <citation type="journal article" date="2015" name="Nature">
        <title>Complex archaea that bridge the gap between prokaryotes and eukaryotes.</title>
        <authorList>
            <person name="Spang A."/>
            <person name="Saw J.H."/>
            <person name="Jorgensen S.L."/>
            <person name="Zaremba-Niedzwiedzka K."/>
            <person name="Martijn J."/>
            <person name="Lind A.E."/>
            <person name="van Eijk R."/>
            <person name="Schleper C."/>
            <person name="Guy L."/>
            <person name="Ettema T.J."/>
        </authorList>
    </citation>
    <scope>NUCLEOTIDE SEQUENCE</scope>
</reference>
<name>A0A0F9IGC0_9ZZZZ</name>